<protein>
    <submittedName>
        <fullName evidence="2">Uncharacterized protein</fullName>
    </submittedName>
</protein>
<gene>
    <name evidence="2" type="ORF">PZE19_18465</name>
</gene>
<feature type="chain" id="PRO_5045132916" evidence="1">
    <location>
        <begin position="27"/>
        <end position="151"/>
    </location>
</feature>
<feature type="signal peptide" evidence="1">
    <location>
        <begin position="1"/>
        <end position="26"/>
    </location>
</feature>
<dbReference type="Proteomes" id="UP001216907">
    <property type="component" value="Unassembled WGS sequence"/>
</dbReference>
<evidence type="ECO:0000313" key="2">
    <source>
        <dbReference type="EMBL" id="MDG3005775.1"/>
    </source>
</evidence>
<comment type="caution">
    <text evidence="2">The sequence shown here is derived from an EMBL/GenBank/DDBJ whole genome shotgun (WGS) entry which is preliminary data.</text>
</comment>
<proteinExistence type="predicted"/>
<organism evidence="2 3">
    <name type="scientific">Paludisphaera mucosa</name>
    <dbReference type="NCBI Taxonomy" id="3030827"/>
    <lineage>
        <taxon>Bacteria</taxon>
        <taxon>Pseudomonadati</taxon>
        <taxon>Planctomycetota</taxon>
        <taxon>Planctomycetia</taxon>
        <taxon>Isosphaerales</taxon>
        <taxon>Isosphaeraceae</taxon>
        <taxon>Paludisphaera</taxon>
    </lineage>
</organism>
<dbReference type="RefSeq" id="WP_277862105.1">
    <property type="nucleotide sequence ID" value="NZ_JARRAG010000002.1"/>
</dbReference>
<evidence type="ECO:0000256" key="1">
    <source>
        <dbReference type="SAM" id="SignalP"/>
    </source>
</evidence>
<keyword evidence="1" id="KW-0732">Signal</keyword>
<evidence type="ECO:0000313" key="3">
    <source>
        <dbReference type="Proteomes" id="UP001216907"/>
    </source>
</evidence>
<name>A0ABT6FDZ0_9BACT</name>
<sequence>MSFPRRTFRIACLAVAGLALAASARAQGFSPTKPSPQAVYGVPQQAPTVLYQGAPFTPQPIAITPLPPPTPVLSPPLLGSPQASAQGPAPCACYYPQGYCPFPSGNCAFPQGFCPMPQGNCVAPAPVYGPSASGQAVAAPVYAIPQAGGGI</sequence>
<keyword evidence="3" id="KW-1185">Reference proteome</keyword>
<accession>A0ABT6FDZ0</accession>
<reference evidence="2 3" key="1">
    <citation type="submission" date="2023-03" db="EMBL/GenBank/DDBJ databases">
        <title>Paludisphaera mucosa sp. nov. a novel planctomycete from northern fen.</title>
        <authorList>
            <person name="Ivanova A."/>
        </authorList>
    </citation>
    <scope>NUCLEOTIDE SEQUENCE [LARGE SCALE GENOMIC DNA]</scope>
    <source>
        <strain evidence="2 3">Pla2</strain>
    </source>
</reference>
<dbReference type="EMBL" id="JARRAG010000002">
    <property type="protein sequence ID" value="MDG3005775.1"/>
    <property type="molecule type" value="Genomic_DNA"/>
</dbReference>